<evidence type="ECO:0000313" key="2">
    <source>
        <dbReference type="EMBL" id="HIT49876.1"/>
    </source>
</evidence>
<keyword evidence="1" id="KW-0446">Lipid-binding</keyword>
<reference evidence="2" key="1">
    <citation type="submission" date="2020-10" db="EMBL/GenBank/DDBJ databases">
        <authorList>
            <person name="Gilroy R."/>
        </authorList>
    </citation>
    <scope>NUCLEOTIDE SEQUENCE</scope>
    <source>
        <strain evidence="2">ChiW17-6978</strain>
    </source>
</reference>
<dbReference type="InterPro" id="IPR003797">
    <property type="entry name" value="DegV"/>
</dbReference>
<accession>A0A9D1KIU0</accession>
<dbReference type="PANTHER" id="PTHR33434:SF2">
    <property type="entry name" value="FATTY ACID-BINDING PROTEIN TM_1468"/>
    <property type="match status" value="1"/>
</dbReference>
<gene>
    <name evidence="2" type="ORF">IAD46_02495</name>
</gene>
<dbReference type="Proteomes" id="UP000886758">
    <property type="component" value="Unassembled WGS sequence"/>
</dbReference>
<dbReference type="Gene3D" id="3.40.50.10170">
    <property type="match status" value="1"/>
</dbReference>
<dbReference type="InterPro" id="IPR043168">
    <property type="entry name" value="DegV_C"/>
</dbReference>
<evidence type="ECO:0000256" key="1">
    <source>
        <dbReference type="ARBA" id="ARBA00023121"/>
    </source>
</evidence>
<dbReference type="GO" id="GO:0008289">
    <property type="term" value="F:lipid binding"/>
    <property type="evidence" value="ECO:0007669"/>
    <property type="project" value="UniProtKB-KW"/>
</dbReference>
<evidence type="ECO:0000313" key="3">
    <source>
        <dbReference type="Proteomes" id="UP000886758"/>
    </source>
</evidence>
<comment type="caution">
    <text evidence="2">The sequence shown here is derived from an EMBL/GenBank/DDBJ whole genome shotgun (WGS) entry which is preliminary data.</text>
</comment>
<dbReference type="SUPFAM" id="SSF82549">
    <property type="entry name" value="DAK1/DegV-like"/>
    <property type="match status" value="1"/>
</dbReference>
<reference evidence="2" key="2">
    <citation type="journal article" date="2021" name="PeerJ">
        <title>Extensive microbial diversity within the chicken gut microbiome revealed by metagenomics and culture.</title>
        <authorList>
            <person name="Gilroy R."/>
            <person name="Ravi A."/>
            <person name="Getino M."/>
            <person name="Pursley I."/>
            <person name="Horton D.L."/>
            <person name="Alikhan N.F."/>
            <person name="Baker D."/>
            <person name="Gharbi K."/>
            <person name="Hall N."/>
            <person name="Watson M."/>
            <person name="Adriaenssens E.M."/>
            <person name="Foster-Nyarko E."/>
            <person name="Jarju S."/>
            <person name="Secka A."/>
            <person name="Antonio M."/>
            <person name="Oren A."/>
            <person name="Chaudhuri R.R."/>
            <person name="La Ragione R."/>
            <person name="Hildebrand F."/>
            <person name="Pallen M.J."/>
        </authorList>
    </citation>
    <scope>NUCLEOTIDE SEQUENCE</scope>
    <source>
        <strain evidence="2">ChiW17-6978</strain>
    </source>
</reference>
<dbReference type="Gene3D" id="3.30.1180.10">
    <property type="match status" value="1"/>
</dbReference>
<dbReference type="PROSITE" id="PS51482">
    <property type="entry name" value="DEGV"/>
    <property type="match status" value="1"/>
</dbReference>
<dbReference type="EMBL" id="DVLF01000079">
    <property type="protein sequence ID" value="HIT49876.1"/>
    <property type="molecule type" value="Genomic_DNA"/>
</dbReference>
<dbReference type="InterPro" id="IPR050270">
    <property type="entry name" value="DegV_domain_contain"/>
</dbReference>
<dbReference type="PANTHER" id="PTHR33434">
    <property type="entry name" value="DEGV DOMAIN-CONTAINING PROTEIN DR_1986-RELATED"/>
    <property type="match status" value="1"/>
</dbReference>
<proteinExistence type="predicted"/>
<dbReference type="NCBIfam" id="TIGR00762">
    <property type="entry name" value="DegV"/>
    <property type="match status" value="1"/>
</dbReference>
<organism evidence="2 3">
    <name type="scientific">Candidatus Pelethenecus faecipullorum</name>
    <dbReference type="NCBI Taxonomy" id="2840900"/>
    <lineage>
        <taxon>Bacteria</taxon>
        <taxon>Bacillati</taxon>
        <taxon>Mycoplasmatota</taxon>
        <taxon>Mollicutes</taxon>
        <taxon>Candidatus Pelethenecus</taxon>
    </lineage>
</organism>
<dbReference type="AlphaFoldDB" id="A0A9D1KIU0"/>
<name>A0A9D1KIU0_9MOLU</name>
<protein>
    <submittedName>
        <fullName evidence="2">DegV family protein</fullName>
    </submittedName>
</protein>
<dbReference type="Pfam" id="PF02645">
    <property type="entry name" value="DegV"/>
    <property type="match status" value="1"/>
</dbReference>
<sequence length="274" mass="30859">MKKFKIIVDSSSDLSSDAIVDEEIDFEVVPLTIHIEDKEFIDTDTLDTKEMLEAMHASSTKSTTSCPSPGSFLESYSAPFNFCVTITSKLSGTYNSAKVASEMSENACFVIDSMATSGSMALIVDELVRLIKKGYDFEKICKEIIAFRDQLHLLFVLDRFDNLVKNGRMSRITSIIAGVLHVKPLCEAQDGEIKVAEKPRTRKLAFQRLVDGIGERIQNFKERTCIITYCENEELGLELQDKIRSKYDFKEVIVRKMHGLASFYALENGVIVCF</sequence>